<reference evidence="10" key="1">
    <citation type="submission" date="2014-03" db="EMBL/GenBank/DDBJ databases">
        <authorList>
            <person name="Aksoy S."/>
            <person name="Warren W."/>
            <person name="Wilson R.K."/>
        </authorList>
    </citation>
    <scope>NUCLEOTIDE SEQUENCE [LARGE SCALE GENOMIC DNA]</scope>
    <source>
        <strain evidence="10">IAEA</strain>
    </source>
</reference>
<dbReference type="FunFam" id="3.40.50.1400:FF:000001">
    <property type="entry name" value="Ferrochelatase"/>
    <property type="match status" value="1"/>
</dbReference>
<dbReference type="PANTHER" id="PTHR11108">
    <property type="entry name" value="FERROCHELATASE"/>
    <property type="match status" value="1"/>
</dbReference>
<keyword evidence="4 8" id="KW-0350">Heme biosynthesis</keyword>
<dbReference type="SUPFAM" id="SSF53800">
    <property type="entry name" value="Chelatase"/>
    <property type="match status" value="1"/>
</dbReference>
<dbReference type="GO" id="GO:0006783">
    <property type="term" value="P:heme biosynthetic process"/>
    <property type="evidence" value="ECO:0007669"/>
    <property type="project" value="UniProtKB-UniRule"/>
</dbReference>
<dbReference type="AlphaFoldDB" id="A0A1A9WB76"/>
<evidence type="ECO:0000256" key="6">
    <source>
        <dbReference type="ARBA" id="ARBA00023244"/>
    </source>
</evidence>
<keyword evidence="3 8" id="KW-0408">Iron</keyword>
<evidence type="ECO:0000256" key="3">
    <source>
        <dbReference type="ARBA" id="ARBA00023004"/>
    </source>
</evidence>
<sequence length="354" mass="40349">MFSVNGKQLIGFAKAGINIAKFSAVAMKENVKTAILMLNMGGPQTTDQVPNYLLRIMTDRDMIQLPVQSRLGPWIAQRRAPEVQKKYQQIGGGSPILKWTELQGNLMCKELDQLSPETAPHKHYVGFRYVNPLTENTLQKIENSLPEHIKWSVIDRWGTNPLLIQTFADRIREELKKFSETKRKNVVILFTAHSLPLKAVNRGDPYPSEIGASVHMVMQELGNTNPYCLAWQSKVGPLPWLAPATDDAIKGYVKQGLKNFILVPIAFVNEHIETLHELDIEYCDELAKEVGVEEIRRAAAPNDHPLFIKGLSTIVRDHLRQQQTVNPKFLMRCPMCTNSRCRDSKRWYEKICTY</sequence>
<evidence type="ECO:0000256" key="7">
    <source>
        <dbReference type="ARBA" id="ARBA00049915"/>
    </source>
</evidence>
<evidence type="ECO:0000256" key="8">
    <source>
        <dbReference type="RuleBase" id="RU000607"/>
    </source>
</evidence>
<dbReference type="PROSITE" id="PS00534">
    <property type="entry name" value="FERROCHELATASE"/>
    <property type="match status" value="1"/>
</dbReference>
<dbReference type="Pfam" id="PF00762">
    <property type="entry name" value="Ferrochelatase"/>
    <property type="match status" value="2"/>
</dbReference>
<evidence type="ECO:0000313" key="10">
    <source>
        <dbReference type="Proteomes" id="UP000091820"/>
    </source>
</evidence>
<evidence type="ECO:0000256" key="2">
    <source>
        <dbReference type="ARBA" id="ARBA00007718"/>
    </source>
</evidence>
<keyword evidence="6 8" id="KW-0627">Porphyrin biosynthesis</keyword>
<keyword evidence="5 8" id="KW-0456">Lyase</keyword>
<comment type="catalytic activity">
    <reaction evidence="7">
        <text>heme b + 2 H(+) = protoporphyrin IX + Fe(2+)</text>
        <dbReference type="Rhea" id="RHEA:22584"/>
        <dbReference type="ChEBI" id="CHEBI:15378"/>
        <dbReference type="ChEBI" id="CHEBI:29033"/>
        <dbReference type="ChEBI" id="CHEBI:57306"/>
        <dbReference type="ChEBI" id="CHEBI:60344"/>
        <dbReference type="EC" id="4.98.1.1"/>
    </reaction>
    <physiologicalReaction direction="right-to-left" evidence="7">
        <dbReference type="Rhea" id="RHEA:22586"/>
    </physiologicalReaction>
</comment>
<dbReference type="EnsemblMetazoa" id="GBRI012923-RA">
    <property type="protein sequence ID" value="GBRI012923-PA"/>
    <property type="gene ID" value="GBRI012923"/>
</dbReference>
<dbReference type="CDD" id="cd00419">
    <property type="entry name" value="Ferrochelatase_C"/>
    <property type="match status" value="1"/>
</dbReference>
<dbReference type="Gene3D" id="3.40.50.1400">
    <property type="match status" value="3"/>
</dbReference>
<dbReference type="STRING" id="37001.A0A1A9WB76"/>
<evidence type="ECO:0000256" key="4">
    <source>
        <dbReference type="ARBA" id="ARBA00023133"/>
    </source>
</evidence>
<evidence type="ECO:0000313" key="9">
    <source>
        <dbReference type="EnsemblMetazoa" id="GBRI012923-PA"/>
    </source>
</evidence>
<dbReference type="InterPro" id="IPR019772">
    <property type="entry name" value="Ferrochelatase_AS"/>
</dbReference>
<dbReference type="UniPathway" id="UPA00252">
    <property type="reaction ID" value="UER00325"/>
</dbReference>
<comment type="function">
    <text evidence="8">Catalyzes the ferrous insertion into protoporphyrin IX.</text>
</comment>
<comment type="similarity">
    <text evidence="2 8">Belongs to the ferrochelatase family.</text>
</comment>
<dbReference type="PANTHER" id="PTHR11108:SF1">
    <property type="entry name" value="FERROCHELATASE, MITOCHONDRIAL"/>
    <property type="match status" value="1"/>
</dbReference>
<dbReference type="HAMAP" id="MF_00323">
    <property type="entry name" value="Ferrochelatase"/>
    <property type="match status" value="1"/>
</dbReference>
<reference evidence="9" key="2">
    <citation type="submission" date="2020-05" db="UniProtKB">
        <authorList>
            <consortium name="EnsemblMetazoa"/>
        </authorList>
    </citation>
    <scope>IDENTIFICATION</scope>
    <source>
        <strain evidence="9">IAEA</strain>
    </source>
</reference>
<keyword evidence="10" id="KW-1185">Reference proteome</keyword>
<proteinExistence type="inferred from homology"/>
<dbReference type="InterPro" id="IPR033644">
    <property type="entry name" value="Ferrochelatase_C"/>
</dbReference>
<evidence type="ECO:0000256" key="5">
    <source>
        <dbReference type="ARBA" id="ARBA00023239"/>
    </source>
</evidence>
<keyword evidence="8" id="KW-0496">Mitochondrion</keyword>
<name>A0A1A9WB76_9MUSC</name>
<dbReference type="NCBIfam" id="TIGR00109">
    <property type="entry name" value="hemH"/>
    <property type="match status" value="1"/>
</dbReference>
<dbReference type="Proteomes" id="UP000091820">
    <property type="component" value="Unassembled WGS sequence"/>
</dbReference>
<dbReference type="GO" id="GO:0005743">
    <property type="term" value="C:mitochondrial inner membrane"/>
    <property type="evidence" value="ECO:0007669"/>
    <property type="project" value="UniProtKB-SubCell"/>
</dbReference>
<comment type="pathway">
    <text evidence="1 8">Porphyrin-containing compound metabolism; protoheme biosynthesis; protoheme from protoporphyrin-IX: step 1/1.</text>
</comment>
<dbReference type="VEuPathDB" id="VectorBase:GBRI012923"/>
<keyword evidence="8" id="KW-0999">Mitochondrion inner membrane</keyword>
<dbReference type="EC" id="4.98.1.1" evidence="8"/>
<comment type="subcellular location">
    <subcellularLocation>
        <location evidence="8">Mitochondrion inner membrane</location>
    </subcellularLocation>
</comment>
<organism evidence="9 10">
    <name type="scientific">Glossina brevipalpis</name>
    <dbReference type="NCBI Taxonomy" id="37001"/>
    <lineage>
        <taxon>Eukaryota</taxon>
        <taxon>Metazoa</taxon>
        <taxon>Ecdysozoa</taxon>
        <taxon>Arthropoda</taxon>
        <taxon>Hexapoda</taxon>
        <taxon>Insecta</taxon>
        <taxon>Pterygota</taxon>
        <taxon>Neoptera</taxon>
        <taxon>Endopterygota</taxon>
        <taxon>Diptera</taxon>
        <taxon>Brachycera</taxon>
        <taxon>Muscomorpha</taxon>
        <taxon>Hippoboscoidea</taxon>
        <taxon>Glossinidae</taxon>
        <taxon>Glossina</taxon>
    </lineage>
</organism>
<dbReference type="CDD" id="cd03411">
    <property type="entry name" value="Ferrochelatase_N"/>
    <property type="match status" value="1"/>
</dbReference>
<dbReference type="InterPro" id="IPR001015">
    <property type="entry name" value="Ferrochelatase"/>
</dbReference>
<protein>
    <recommendedName>
        <fullName evidence="8">Ferrochelatase</fullName>
        <ecNumber evidence="8">4.98.1.1</ecNumber>
    </recommendedName>
</protein>
<dbReference type="GO" id="GO:0004325">
    <property type="term" value="F:ferrochelatase activity"/>
    <property type="evidence" value="ECO:0007669"/>
    <property type="project" value="UniProtKB-UniRule"/>
</dbReference>
<keyword evidence="8" id="KW-0472">Membrane</keyword>
<accession>A0A1A9WB76</accession>
<evidence type="ECO:0000256" key="1">
    <source>
        <dbReference type="ARBA" id="ARBA00004943"/>
    </source>
</evidence>
<dbReference type="InterPro" id="IPR033659">
    <property type="entry name" value="Ferrochelatase_N"/>
</dbReference>